<dbReference type="EMBL" id="JACVVK020000011">
    <property type="protein sequence ID" value="KAK7505399.1"/>
    <property type="molecule type" value="Genomic_DNA"/>
</dbReference>
<comment type="caution">
    <text evidence="1">The sequence shown here is derived from an EMBL/GenBank/DDBJ whole genome shotgun (WGS) entry which is preliminary data.</text>
</comment>
<reference evidence="1 2" key="1">
    <citation type="journal article" date="2023" name="Sci. Data">
        <title>Genome assembly of the Korean intertidal mud-creeper Batillaria attramentaria.</title>
        <authorList>
            <person name="Patra A.K."/>
            <person name="Ho P.T."/>
            <person name="Jun S."/>
            <person name="Lee S.J."/>
            <person name="Kim Y."/>
            <person name="Won Y.J."/>
        </authorList>
    </citation>
    <scope>NUCLEOTIDE SEQUENCE [LARGE SCALE GENOMIC DNA]</scope>
    <source>
        <strain evidence="1">Wonlab-2016</strain>
    </source>
</reference>
<name>A0ABD0M0F2_9CAEN</name>
<dbReference type="AlphaFoldDB" id="A0ABD0M0F2"/>
<proteinExistence type="predicted"/>
<dbReference type="Proteomes" id="UP001519460">
    <property type="component" value="Unassembled WGS sequence"/>
</dbReference>
<gene>
    <name evidence="1" type="ORF">BaRGS_00003561</name>
</gene>
<sequence>MLKATSETVFADDQLGLDWYRREGVQDRFAHSLPVLLAKKGQTTVQLTMSVDNFSFIRGSDFCFIRRFGPGTVK</sequence>
<accession>A0ABD0M0F2</accession>
<keyword evidence="2" id="KW-1185">Reference proteome</keyword>
<evidence type="ECO:0000313" key="2">
    <source>
        <dbReference type="Proteomes" id="UP001519460"/>
    </source>
</evidence>
<organism evidence="1 2">
    <name type="scientific">Batillaria attramentaria</name>
    <dbReference type="NCBI Taxonomy" id="370345"/>
    <lineage>
        <taxon>Eukaryota</taxon>
        <taxon>Metazoa</taxon>
        <taxon>Spiralia</taxon>
        <taxon>Lophotrochozoa</taxon>
        <taxon>Mollusca</taxon>
        <taxon>Gastropoda</taxon>
        <taxon>Caenogastropoda</taxon>
        <taxon>Sorbeoconcha</taxon>
        <taxon>Cerithioidea</taxon>
        <taxon>Batillariidae</taxon>
        <taxon>Batillaria</taxon>
    </lineage>
</organism>
<protein>
    <submittedName>
        <fullName evidence="1">Uncharacterized protein</fullName>
    </submittedName>
</protein>
<evidence type="ECO:0000313" key="1">
    <source>
        <dbReference type="EMBL" id="KAK7505399.1"/>
    </source>
</evidence>